<dbReference type="GO" id="GO:0046872">
    <property type="term" value="F:metal ion binding"/>
    <property type="evidence" value="ECO:0007669"/>
    <property type="project" value="UniProtKB-KW"/>
</dbReference>
<dbReference type="Pfam" id="PF00348">
    <property type="entry name" value="polyprenyl_synt"/>
    <property type="match status" value="1"/>
</dbReference>
<evidence type="ECO:0000313" key="8">
    <source>
        <dbReference type="Proteomes" id="UP000192315"/>
    </source>
</evidence>
<dbReference type="RefSeq" id="WP_084272303.1">
    <property type="nucleotide sequence ID" value="NZ_FWYE01000001.1"/>
</dbReference>
<keyword evidence="5" id="KW-0414">Isoprene biosynthesis</keyword>
<dbReference type="EMBL" id="FWYE01000001">
    <property type="protein sequence ID" value="SMD30257.1"/>
    <property type="molecule type" value="Genomic_DNA"/>
</dbReference>
<gene>
    <name evidence="7" type="ORF">SAMN02745355_0125</name>
</gene>
<evidence type="ECO:0000256" key="5">
    <source>
        <dbReference type="ARBA" id="ARBA00023229"/>
    </source>
</evidence>
<dbReference type="InterPro" id="IPR033749">
    <property type="entry name" value="Polyprenyl_synt_CS"/>
</dbReference>
<keyword evidence="8" id="KW-1185">Reference proteome</keyword>
<dbReference type="AlphaFoldDB" id="A0A8G2FVH8"/>
<dbReference type="GO" id="GO:0004659">
    <property type="term" value="F:prenyltransferase activity"/>
    <property type="evidence" value="ECO:0007669"/>
    <property type="project" value="InterPro"/>
</dbReference>
<name>A0A8G2FVH8_PICTO</name>
<organism evidence="7 8">
    <name type="scientific">Picrophilus torridus (strain ATCC 700027 / DSM 9790 / JCM 10055 / NBRC 100828 / KAW 2/3)</name>
    <dbReference type="NCBI Taxonomy" id="1122961"/>
    <lineage>
        <taxon>Archaea</taxon>
        <taxon>Methanobacteriati</taxon>
        <taxon>Thermoplasmatota</taxon>
        <taxon>Thermoplasmata</taxon>
        <taxon>Thermoplasmatales</taxon>
        <taxon>Picrophilaceae</taxon>
        <taxon>Picrophilus</taxon>
    </lineage>
</organism>
<dbReference type="InterPro" id="IPR000092">
    <property type="entry name" value="Polyprenyl_synt"/>
</dbReference>
<reference evidence="7 8" key="1">
    <citation type="submission" date="2017-04" db="EMBL/GenBank/DDBJ databases">
        <authorList>
            <person name="Varghese N."/>
            <person name="Submissions S."/>
        </authorList>
    </citation>
    <scope>NUCLEOTIDE SEQUENCE [LARGE SCALE GENOMIC DNA]</scope>
    <source>
        <strain evidence="7 8">DSM 9789</strain>
    </source>
</reference>
<dbReference type="Gene3D" id="1.10.600.10">
    <property type="entry name" value="Farnesyl Diphosphate Synthase"/>
    <property type="match status" value="1"/>
</dbReference>
<dbReference type="PROSITE" id="PS00444">
    <property type="entry name" value="POLYPRENYL_SYNTHASE_2"/>
    <property type="match status" value="1"/>
</dbReference>
<accession>A0A8G2FVH8</accession>
<evidence type="ECO:0000256" key="1">
    <source>
        <dbReference type="ARBA" id="ARBA00001946"/>
    </source>
</evidence>
<evidence type="ECO:0000256" key="3">
    <source>
        <dbReference type="ARBA" id="ARBA00022723"/>
    </source>
</evidence>
<dbReference type="CDD" id="cd00685">
    <property type="entry name" value="Trans_IPPS_HT"/>
    <property type="match status" value="1"/>
</dbReference>
<evidence type="ECO:0000313" key="7">
    <source>
        <dbReference type="EMBL" id="SMD30257.1"/>
    </source>
</evidence>
<comment type="cofactor">
    <cofactor evidence="1">
        <name>Mg(2+)</name>
        <dbReference type="ChEBI" id="CHEBI:18420"/>
    </cofactor>
</comment>
<dbReference type="GO" id="GO:0008299">
    <property type="term" value="P:isoprenoid biosynthetic process"/>
    <property type="evidence" value="ECO:0007669"/>
    <property type="project" value="UniProtKB-KW"/>
</dbReference>
<comment type="similarity">
    <text evidence="6">Belongs to the FPP/GGPP synthase family.</text>
</comment>
<dbReference type="SUPFAM" id="SSF48576">
    <property type="entry name" value="Terpenoid synthases"/>
    <property type="match status" value="1"/>
</dbReference>
<proteinExistence type="inferred from homology"/>
<dbReference type="PANTHER" id="PTHR43281:SF1">
    <property type="entry name" value="FARNESYL DIPHOSPHATE SYNTHASE"/>
    <property type="match status" value="1"/>
</dbReference>
<evidence type="ECO:0000256" key="2">
    <source>
        <dbReference type="ARBA" id="ARBA00022679"/>
    </source>
</evidence>
<dbReference type="InterPro" id="IPR008949">
    <property type="entry name" value="Isoprenoid_synthase_dom_sf"/>
</dbReference>
<protein>
    <submittedName>
        <fullName evidence="7">Geranylgeranyl diphosphate synthase, type I</fullName>
    </submittedName>
</protein>
<sequence length="345" mass="39270">MNEYSIHLSSLKDKIEKELKNFFEKKLDACDDENIRYVIKELMEFTMNGGKRLRPIMMITGYSLFHDIDDNIIKASISIELAQSYLLIHDDIMDQSDMRRGRPSFHRSVETRLNDPRNSMNIAIVAGDLIDSFSHEALLTSGFDIKNLISADYEFSKVIEDTGKGQLIDIFSSLDDEFSESRLMKLHYMKTARYTIEGPLVMGAMLAGNKKDIDYLRIYGKNIGIAFQIKDDILGLFGDEKQTGKSIKSDVNEGKKTLLMIKAYERSNSMIKDYIKTCLSSGDISDIDFKKLKDIVVSTGSYNYSLKIMEDLISKGKSALKMVSGNEESKAMLEYLSDYILNRSN</sequence>
<dbReference type="PROSITE" id="PS00723">
    <property type="entry name" value="POLYPRENYL_SYNTHASE_1"/>
    <property type="match status" value="1"/>
</dbReference>
<dbReference type="SFLD" id="SFLDS00005">
    <property type="entry name" value="Isoprenoid_Synthase_Type_I"/>
    <property type="match status" value="1"/>
</dbReference>
<keyword evidence="3" id="KW-0479">Metal-binding</keyword>
<dbReference type="SFLD" id="SFLDG01017">
    <property type="entry name" value="Polyprenyl_Transferase_Like"/>
    <property type="match status" value="1"/>
</dbReference>
<evidence type="ECO:0000256" key="6">
    <source>
        <dbReference type="RuleBase" id="RU004466"/>
    </source>
</evidence>
<comment type="caution">
    <text evidence="7">The sequence shown here is derived from an EMBL/GenBank/DDBJ whole genome shotgun (WGS) entry which is preliminary data.</text>
</comment>
<keyword evidence="2 6" id="KW-0808">Transferase</keyword>
<evidence type="ECO:0000256" key="4">
    <source>
        <dbReference type="ARBA" id="ARBA00022842"/>
    </source>
</evidence>
<keyword evidence="4" id="KW-0460">Magnesium</keyword>
<dbReference type="PANTHER" id="PTHR43281">
    <property type="entry name" value="FARNESYL DIPHOSPHATE SYNTHASE"/>
    <property type="match status" value="1"/>
</dbReference>
<dbReference type="Proteomes" id="UP000192315">
    <property type="component" value="Unassembled WGS sequence"/>
</dbReference>